<keyword evidence="6" id="KW-0999">Mitochondrion inner membrane</keyword>
<evidence type="ECO:0000256" key="7">
    <source>
        <dbReference type="ARBA" id="ARBA00022982"/>
    </source>
</evidence>
<evidence type="ECO:0000256" key="6">
    <source>
        <dbReference type="ARBA" id="ARBA00022792"/>
    </source>
</evidence>
<dbReference type="InterPro" id="IPR033034">
    <property type="entry name" value="NDUFB9"/>
</dbReference>
<keyword evidence="13" id="KW-1185">Reference proteome</keyword>
<dbReference type="GO" id="GO:0006120">
    <property type="term" value="P:mitochondrial electron transport, NADH to ubiquinone"/>
    <property type="evidence" value="ECO:0007669"/>
    <property type="project" value="InterPro"/>
</dbReference>
<evidence type="ECO:0000256" key="1">
    <source>
        <dbReference type="ARBA" id="ARBA00004443"/>
    </source>
</evidence>
<name>A0A6J1NDA7_BICAN</name>
<keyword evidence="4" id="KW-0813">Transport</keyword>
<evidence type="ECO:0000256" key="3">
    <source>
        <dbReference type="ARBA" id="ARBA00018684"/>
    </source>
</evidence>
<dbReference type="PANTHER" id="PTHR12868">
    <property type="entry name" value="NADH-UBIQUINONE OXIDOREDUCTASE B22 SUBUNIT"/>
    <property type="match status" value="1"/>
</dbReference>
<organism evidence="13 14">
    <name type="scientific">Bicyclus anynana</name>
    <name type="common">Squinting bush brown butterfly</name>
    <dbReference type="NCBI Taxonomy" id="110368"/>
    <lineage>
        <taxon>Eukaryota</taxon>
        <taxon>Metazoa</taxon>
        <taxon>Ecdysozoa</taxon>
        <taxon>Arthropoda</taxon>
        <taxon>Hexapoda</taxon>
        <taxon>Insecta</taxon>
        <taxon>Pterygota</taxon>
        <taxon>Neoptera</taxon>
        <taxon>Endopterygota</taxon>
        <taxon>Lepidoptera</taxon>
        <taxon>Glossata</taxon>
        <taxon>Ditrysia</taxon>
        <taxon>Papilionoidea</taxon>
        <taxon>Nymphalidae</taxon>
        <taxon>Satyrinae</taxon>
        <taxon>Satyrini</taxon>
        <taxon>Mycalesina</taxon>
        <taxon>Bicyclus</taxon>
    </lineage>
</organism>
<gene>
    <name evidence="14" type="primary">LOC112049377</name>
</gene>
<keyword evidence="5" id="KW-0679">Respiratory chain</keyword>
<keyword evidence="8" id="KW-0007">Acetylation</keyword>
<protein>
    <recommendedName>
        <fullName evidence="3">NADH dehydrogenase [ubiquinone] 1 beta subcomplex subunit 9</fullName>
    </recommendedName>
    <alternativeName>
        <fullName evidence="11">Complex I-B22</fullName>
    </alternativeName>
    <alternativeName>
        <fullName evidence="12">NADH-ubiquinone oxidoreductase B22 subunit</fullName>
    </alternativeName>
</protein>
<evidence type="ECO:0000256" key="2">
    <source>
        <dbReference type="ARBA" id="ARBA00009508"/>
    </source>
</evidence>
<evidence type="ECO:0000256" key="12">
    <source>
        <dbReference type="ARBA" id="ARBA00032528"/>
    </source>
</evidence>
<evidence type="ECO:0000256" key="5">
    <source>
        <dbReference type="ARBA" id="ARBA00022660"/>
    </source>
</evidence>
<evidence type="ECO:0000256" key="10">
    <source>
        <dbReference type="ARBA" id="ARBA00023136"/>
    </source>
</evidence>
<evidence type="ECO:0000313" key="14">
    <source>
        <dbReference type="RefSeq" id="XP_023943002.1"/>
    </source>
</evidence>
<proteinExistence type="inferred from homology"/>
<evidence type="ECO:0000256" key="11">
    <source>
        <dbReference type="ARBA" id="ARBA00030192"/>
    </source>
</evidence>
<dbReference type="GO" id="GO:0005743">
    <property type="term" value="C:mitochondrial inner membrane"/>
    <property type="evidence" value="ECO:0007669"/>
    <property type="project" value="UniProtKB-SubCell"/>
</dbReference>
<keyword evidence="7" id="KW-0249">Electron transport</keyword>
<dbReference type="OrthoDB" id="13598at2759"/>
<keyword evidence="10" id="KW-0472">Membrane</keyword>
<evidence type="ECO:0000256" key="4">
    <source>
        <dbReference type="ARBA" id="ARBA00022448"/>
    </source>
</evidence>
<evidence type="ECO:0000256" key="9">
    <source>
        <dbReference type="ARBA" id="ARBA00023128"/>
    </source>
</evidence>
<sequence>MAFAPELRTHAQKVCTLYKKAMRQIESYYVARFVVRYHQVILRARFDKHKCEADPKEQRRLYWVGQQELFDTTHPVPIAKFASSAGIAGGPAHARVVTPPDWVLDYWHPLEKAHYPEYFCVRELRKCEYIEHWNKGTLM</sequence>
<dbReference type="KEGG" id="bany:112049377"/>
<evidence type="ECO:0000313" key="13">
    <source>
        <dbReference type="Proteomes" id="UP001652582"/>
    </source>
</evidence>
<dbReference type="AlphaFoldDB" id="A0A6J1NDA7"/>
<accession>A0A6J1NDA7</accession>
<dbReference type="CDD" id="cd20263">
    <property type="entry name" value="Complex1_LYR_NDUFB9_LYRM3"/>
    <property type="match status" value="1"/>
</dbReference>
<comment type="subcellular location">
    <subcellularLocation>
        <location evidence="1">Mitochondrion inner membrane</location>
        <topology evidence="1">Peripheral membrane protein</topology>
        <orientation evidence="1">Matrix side</orientation>
    </subcellularLocation>
</comment>
<dbReference type="InterPro" id="IPR045292">
    <property type="entry name" value="Complex1_LYR_NDUFB9_LYRM3"/>
</dbReference>
<dbReference type="Proteomes" id="UP001652582">
    <property type="component" value="Chromosome 26"/>
</dbReference>
<dbReference type="GeneID" id="112049377"/>
<evidence type="ECO:0000256" key="8">
    <source>
        <dbReference type="ARBA" id="ARBA00022990"/>
    </source>
</evidence>
<dbReference type="PANTHER" id="PTHR12868:SF0">
    <property type="entry name" value="NADH DEHYDROGENASE [UBIQUINONE] 1 BETA SUBCOMPLEX SUBUNIT 9"/>
    <property type="match status" value="1"/>
</dbReference>
<reference evidence="14" key="1">
    <citation type="submission" date="2025-08" db="UniProtKB">
        <authorList>
            <consortium name="RefSeq"/>
        </authorList>
    </citation>
    <scope>IDENTIFICATION</scope>
</reference>
<dbReference type="RefSeq" id="XP_023943002.1">
    <property type="nucleotide sequence ID" value="XM_024087234.2"/>
</dbReference>
<keyword evidence="9" id="KW-0496">Mitochondrion</keyword>
<comment type="similarity">
    <text evidence="2">Belongs to the complex I LYR family.</text>
</comment>